<dbReference type="InterPro" id="IPR008974">
    <property type="entry name" value="TRAF-like"/>
</dbReference>
<dbReference type="AlphaFoldDB" id="A0A6A6N7H2"/>
<evidence type="ECO:0000259" key="1">
    <source>
        <dbReference type="PROSITE" id="PS50144"/>
    </source>
</evidence>
<dbReference type="SMART" id="SM00061">
    <property type="entry name" value="MATH"/>
    <property type="match status" value="2"/>
</dbReference>
<dbReference type="Pfam" id="PF22486">
    <property type="entry name" value="MATH_2"/>
    <property type="match status" value="2"/>
</dbReference>
<dbReference type="EMBL" id="JAAGAX010000003">
    <property type="protein sequence ID" value="KAF2320498.1"/>
    <property type="molecule type" value="Genomic_DNA"/>
</dbReference>
<feature type="domain" description="MATH" evidence="1">
    <location>
        <begin position="186"/>
        <end position="315"/>
    </location>
</feature>
<dbReference type="Proteomes" id="UP000467840">
    <property type="component" value="Chromosome 10"/>
</dbReference>
<comment type="caution">
    <text evidence="2">The sequence shown here is derived from an EMBL/GenBank/DDBJ whole genome shotgun (WGS) entry which is preliminary data.</text>
</comment>
<dbReference type="SUPFAM" id="SSF49599">
    <property type="entry name" value="TRAF domain-like"/>
    <property type="match status" value="2"/>
</dbReference>
<organism evidence="2 3">
    <name type="scientific">Hevea brasiliensis</name>
    <name type="common">Para rubber tree</name>
    <name type="synonym">Siphonia brasiliensis</name>
    <dbReference type="NCBI Taxonomy" id="3981"/>
    <lineage>
        <taxon>Eukaryota</taxon>
        <taxon>Viridiplantae</taxon>
        <taxon>Streptophyta</taxon>
        <taxon>Embryophyta</taxon>
        <taxon>Tracheophyta</taxon>
        <taxon>Spermatophyta</taxon>
        <taxon>Magnoliopsida</taxon>
        <taxon>eudicotyledons</taxon>
        <taxon>Gunneridae</taxon>
        <taxon>Pentapetalae</taxon>
        <taxon>rosids</taxon>
        <taxon>fabids</taxon>
        <taxon>Malpighiales</taxon>
        <taxon>Euphorbiaceae</taxon>
        <taxon>Crotonoideae</taxon>
        <taxon>Micrandreae</taxon>
        <taxon>Hevea</taxon>
    </lineage>
</organism>
<dbReference type="PANTHER" id="PTHR46162:SF48">
    <property type="entry name" value="MATH DOMAIN-CONTAINING PROTEIN"/>
    <property type="match status" value="1"/>
</dbReference>
<dbReference type="Gene3D" id="2.60.210.10">
    <property type="entry name" value="Apoptosis, Tumor Necrosis Factor Receptor Associated Protein 2, Chain A"/>
    <property type="match status" value="2"/>
</dbReference>
<reference evidence="2 3" key="1">
    <citation type="journal article" date="2020" name="Mol. Plant">
        <title>The Chromosome-Based Rubber Tree Genome Provides New Insights into Spurge Genome Evolution and Rubber Biosynthesis.</title>
        <authorList>
            <person name="Liu J."/>
            <person name="Shi C."/>
            <person name="Shi C.C."/>
            <person name="Li W."/>
            <person name="Zhang Q.J."/>
            <person name="Zhang Y."/>
            <person name="Li K."/>
            <person name="Lu H.F."/>
            <person name="Shi C."/>
            <person name="Zhu S.T."/>
            <person name="Xiao Z.Y."/>
            <person name="Nan H."/>
            <person name="Yue Y."/>
            <person name="Zhu X.G."/>
            <person name="Wu Y."/>
            <person name="Hong X.N."/>
            <person name="Fan G.Y."/>
            <person name="Tong Y."/>
            <person name="Zhang D."/>
            <person name="Mao C.L."/>
            <person name="Liu Y.L."/>
            <person name="Hao S.J."/>
            <person name="Liu W.Q."/>
            <person name="Lv M.Q."/>
            <person name="Zhang H.B."/>
            <person name="Liu Y."/>
            <person name="Hu-Tang G.R."/>
            <person name="Wang J.P."/>
            <person name="Wang J.H."/>
            <person name="Sun Y.H."/>
            <person name="Ni S.B."/>
            <person name="Chen W.B."/>
            <person name="Zhang X.C."/>
            <person name="Jiao Y.N."/>
            <person name="Eichler E.E."/>
            <person name="Li G.H."/>
            <person name="Liu X."/>
            <person name="Gao L.Z."/>
        </authorList>
    </citation>
    <scope>NUCLEOTIDE SEQUENCE [LARGE SCALE GENOMIC DNA]</scope>
    <source>
        <strain evidence="3">cv. GT1</strain>
        <tissue evidence="2">Leaf</tissue>
    </source>
</reference>
<dbReference type="CDD" id="cd00121">
    <property type="entry name" value="MATH"/>
    <property type="match status" value="2"/>
</dbReference>
<sequence>MEDRTLHPDPSSHSVRVLEISRSKRDAPPAHYTLKIESFSQLCRILRDNDLEKYESDDFEAGGYKWKMVLYPHGNWNRGANGHISLYLAIAEAKAIPPGSQVDVTLKFFVYDHIRDKYLTIQDDKMRRYHYSKTENGFDQLISLKMFNDSSNGYLVDEHCVFGTEVHVNKYEGKGERFSIIEEPDNGAFTWKIERFSKLQKGRNFSKEFSVAKHNWRLMLYPKGDSMARGNSLSLFLQLLNNSAHPQLRVYAEYKLTVKDQVQESHHEITGSDWFISNSSVDCCWGCSDFMPLDDIYDASKGFLVDDTLIVEAQISLLADVEALS</sequence>
<evidence type="ECO:0000313" key="3">
    <source>
        <dbReference type="Proteomes" id="UP000467840"/>
    </source>
</evidence>
<dbReference type="PANTHER" id="PTHR46162">
    <property type="entry name" value="TRAF-LIKE FAMILY PROTEIN"/>
    <property type="match status" value="1"/>
</dbReference>
<accession>A0A6A6N7H2</accession>
<name>A0A6A6N7H2_HEVBR</name>
<dbReference type="InterPro" id="IPR002083">
    <property type="entry name" value="MATH/TRAF_dom"/>
</dbReference>
<evidence type="ECO:0000313" key="2">
    <source>
        <dbReference type="EMBL" id="KAF2320498.1"/>
    </source>
</evidence>
<dbReference type="PROSITE" id="PS50144">
    <property type="entry name" value="MATH"/>
    <property type="match status" value="2"/>
</dbReference>
<gene>
    <name evidence="2" type="ORF">GH714_027735</name>
</gene>
<proteinExistence type="predicted"/>
<feature type="domain" description="MATH" evidence="1">
    <location>
        <begin position="29"/>
        <end position="166"/>
    </location>
</feature>
<protein>
    <recommendedName>
        <fullName evidence="1">MATH domain-containing protein</fullName>
    </recommendedName>
</protein>
<keyword evidence="3" id="KW-1185">Reference proteome</keyword>